<name>A0ABT7XUV7_9NEIS</name>
<evidence type="ECO:0000313" key="2">
    <source>
        <dbReference type="EMBL" id="MDN0077580.1"/>
    </source>
</evidence>
<evidence type="ECO:0000313" key="3">
    <source>
        <dbReference type="Proteomes" id="UP001168540"/>
    </source>
</evidence>
<keyword evidence="1" id="KW-0472">Membrane</keyword>
<sequence length="182" mass="20629">MCLRCGGQLYRENNRAYRRLLPLLLGALILFLLSNAYPIVEMDLKGVRSQTTLLDSIQALYADNMALIAILVFITTILFPLVEMLMLLYLLIPMARHRTPANFARVVRCIQRTRPWGMIEVFLVGVLVTVAKLSAMAEVLPGIALWSFATLVVVLAVLMAFDPRDLWQYLDNDQCRDGELSR</sequence>
<feature type="transmembrane region" description="Helical" evidence="1">
    <location>
        <begin position="143"/>
        <end position="161"/>
    </location>
</feature>
<evidence type="ECO:0000256" key="1">
    <source>
        <dbReference type="SAM" id="Phobius"/>
    </source>
</evidence>
<organism evidence="2 3">
    <name type="scientific">Crenobacter oryzisoli</name>
    <dbReference type="NCBI Taxonomy" id="3056844"/>
    <lineage>
        <taxon>Bacteria</taxon>
        <taxon>Pseudomonadati</taxon>
        <taxon>Pseudomonadota</taxon>
        <taxon>Betaproteobacteria</taxon>
        <taxon>Neisseriales</taxon>
        <taxon>Neisseriaceae</taxon>
        <taxon>Crenobacter</taxon>
    </lineage>
</organism>
<dbReference type="EMBL" id="JAUEDK010000075">
    <property type="protein sequence ID" value="MDN0077580.1"/>
    <property type="molecule type" value="Genomic_DNA"/>
</dbReference>
<reference evidence="2" key="1">
    <citation type="submission" date="2023-06" db="EMBL/GenBank/DDBJ databases">
        <authorList>
            <person name="Zhang S."/>
        </authorList>
    </citation>
    <scope>NUCLEOTIDE SEQUENCE</scope>
    <source>
        <strain evidence="2">SG2303</strain>
    </source>
</reference>
<proteinExistence type="predicted"/>
<keyword evidence="1" id="KW-0812">Transmembrane</keyword>
<dbReference type="RefSeq" id="WP_289832209.1">
    <property type="nucleotide sequence ID" value="NZ_JAUEDK010000075.1"/>
</dbReference>
<dbReference type="Proteomes" id="UP001168540">
    <property type="component" value="Unassembled WGS sequence"/>
</dbReference>
<gene>
    <name evidence="2" type="ORF">QU481_22420</name>
</gene>
<accession>A0ABT7XUV7</accession>
<dbReference type="InterPro" id="IPR007498">
    <property type="entry name" value="PqiA-like"/>
</dbReference>
<keyword evidence="1" id="KW-1133">Transmembrane helix</keyword>
<feature type="transmembrane region" description="Helical" evidence="1">
    <location>
        <begin position="113"/>
        <end position="131"/>
    </location>
</feature>
<feature type="transmembrane region" description="Helical" evidence="1">
    <location>
        <begin position="20"/>
        <end position="40"/>
    </location>
</feature>
<feature type="transmembrane region" description="Helical" evidence="1">
    <location>
        <begin position="65"/>
        <end position="92"/>
    </location>
</feature>
<protein>
    <submittedName>
        <fullName evidence="2">Paraquat-inducible protein A</fullName>
    </submittedName>
</protein>
<dbReference type="Pfam" id="PF04403">
    <property type="entry name" value="PqiA"/>
    <property type="match status" value="1"/>
</dbReference>
<keyword evidence="3" id="KW-1185">Reference proteome</keyword>
<comment type="caution">
    <text evidence="2">The sequence shown here is derived from an EMBL/GenBank/DDBJ whole genome shotgun (WGS) entry which is preliminary data.</text>
</comment>